<comment type="caution">
    <text evidence="3">The sequence shown here is derived from an EMBL/GenBank/DDBJ whole genome shotgun (WGS) entry which is preliminary data.</text>
</comment>
<dbReference type="PROSITE" id="PS51257">
    <property type="entry name" value="PROKAR_LIPOPROTEIN"/>
    <property type="match status" value="1"/>
</dbReference>
<evidence type="ECO:0000256" key="1">
    <source>
        <dbReference type="SAM" id="MobiDB-lite"/>
    </source>
</evidence>
<dbReference type="InterPro" id="IPR025381">
    <property type="entry name" value="DUF4296"/>
</dbReference>
<feature type="compositionally biased region" description="Basic and acidic residues" evidence="1">
    <location>
        <begin position="243"/>
        <end position="267"/>
    </location>
</feature>
<organism evidence="3 4">
    <name type="scientific">Alloprevotella rava</name>
    <dbReference type="NCBI Taxonomy" id="671218"/>
    <lineage>
        <taxon>Bacteria</taxon>
        <taxon>Pseudomonadati</taxon>
        <taxon>Bacteroidota</taxon>
        <taxon>Bacteroidia</taxon>
        <taxon>Bacteroidales</taxon>
        <taxon>Prevotellaceae</taxon>
        <taxon>Alloprevotella</taxon>
    </lineage>
</organism>
<dbReference type="AlphaFoldDB" id="A0A7W5UG22"/>
<feature type="domain" description="DUF4296" evidence="2">
    <location>
        <begin position="24"/>
        <end position="100"/>
    </location>
</feature>
<reference evidence="3 4" key="1">
    <citation type="submission" date="2020-08" db="EMBL/GenBank/DDBJ databases">
        <title>Genomic Encyclopedia of Type Strains, Phase IV (KMG-IV): sequencing the most valuable type-strain genomes for metagenomic binning, comparative biology and taxonomic classification.</title>
        <authorList>
            <person name="Goeker M."/>
        </authorList>
    </citation>
    <scope>NUCLEOTIDE SEQUENCE [LARGE SCALE GENOMIC DNA]</scope>
    <source>
        <strain evidence="3 4">DSM 22548</strain>
    </source>
</reference>
<evidence type="ECO:0000259" key="2">
    <source>
        <dbReference type="Pfam" id="PF14129"/>
    </source>
</evidence>
<accession>A0A7W5UG22</accession>
<sequence length="290" mass="33053">MRVVYFGIYLLVVFLLGSCRKKAPEDILSPSKMEEILYDYHIAQAMGQLSDSADYNTKLYSEAVFKKYDITEADFDKSMVHYSRHADELYKIYQKLNERFGSSVNSSKLSTGHTIVGTDTTIVWSGNSLNLLSANGRNHLDFDIPVDSTVQAGSQLIMRFYTQWIYHEGEKSAILNLTIHYANDSTVVMTRNIYDSGEQTLSLWVGDTPIRFINGFVYQVATWATRPKLLVISQPMFLCINPKKGDKTENEQQKSKADSTESKKAKSSEQQIQDSLLNIDKEHSKQNHFK</sequence>
<dbReference type="Proteomes" id="UP000541425">
    <property type="component" value="Unassembled WGS sequence"/>
</dbReference>
<gene>
    <name evidence="3" type="ORF">FHS60_002099</name>
</gene>
<feature type="region of interest" description="Disordered" evidence="1">
    <location>
        <begin position="243"/>
        <end position="290"/>
    </location>
</feature>
<evidence type="ECO:0000313" key="4">
    <source>
        <dbReference type="Proteomes" id="UP000541425"/>
    </source>
</evidence>
<dbReference type="RefSeq" id="WP_183698040.1">
    <property type="nucleotide sequence ID" value="NZ_JACICA010000017.1"/>
</dbReference>
<dbReference type="EMBL" id="JACICA010000017">
    <property type="protein sequence ID" value="MBB3703608.1"/>
    <property type="molecule type" value="Genomic_DNA"/>
</dbReference>
<proteinExistence type="predicted"/>
<feature type="compositionally biased region" description="Basic and acidic residues" evidence="1">
    <location>
        <begin position="279"/>
        <end position="290"/>
    </location>
</feature>
<protein>
    <recommendedName>
        <fullName evidence="2">DUF4296 domain-containing protein</fullName>
    </recommendedName>
</protein>
<dbReference type="Pfam" id="PF14129">
    <property type="entry name" value="DUF4296"/>
    <property type="match status" value="1"/>
</dbReference>
<name>A0A7W5UG22_9BACT</name>
<evidence type="ECO:0000313" key="3">
    <source>
        <dbReference type="EMBL" id="MBB3703608.1"/>
    </source>
</evidence>